<keyword evidence="2" id="KW-0472">Membrane</keyword>
<dbReference type="PANTHER" id="PTHR23021">
    <property type="entry name" value="SERPENTINE RECEPTOR, CLASS T"/>
    <property type="match status" value="1"/>
</dbReference>
<evidence type="ECO:0000256" key="2">
    <source>
        <dbReference type="SAM" id="Phobius"/>
    </source>
</evidence>
<reference evidence="3" key="1">
    <citation type="submission" date="2022-01" db="EMBL/GenBank/DDBJ databases">
        <title>Genome Sequence Resource for Two Populations of Ditylenchus destructor, the Migratory Endoparasitic Phytonematode.</title>
        <authorList>
            <person name="Zhang H."/>
            <person name="Lin R."/>
            <person name="Xie B."/>
        </authorList>
    </citation>
    <scope>NUCLEOTIDE SEQUENCE</scope>
    <source>
        <strain evidence="3">BazhouSP</strain>
    </source>
</reference>
<feature type="transmembrane region" description="Helical" evidence="2">
    <location>
        <begin position="161"/>
        <end position="184"/>
    </location>
</feature>
<dbReference type="EMBL" id="JAKKPZ010000114">
    <property type="protein sequence ID" value="KAI1701627.1"/>
    <property type="molecule type" value="Genomic_DNA"/>
</dbReference>
<keyword evidence="2" id="KW-0812">Transmembrane</keyword>
<dbReference type="PANTHER" id="PTHR23021:SF11">
    <property type="entry name" value="SERPENTINE RECEPTOR, CLASS T"/>
    <property type="match status" value="1"/>
</dbReference>
<gene>
    <name evidence="3" type="ORF">DdX_15972</name>
</gene>
<dbReference type="Pfam" id="PF10321">
    <property type="entry name" value="7TM_GPCR_Srt"/>
    <property type="match status" value="1"/>
</dbReference>
<dbReference type="AlphaFoldDB" id="A0AAD4MNP3"/>
<evidence type="ECO:0000313" key="3">
    <source>
        <dbReference type="EMBL" id="KAI1701627.1"/>
    </source>
</evidence>
<keyword evidence="4" id="KW-1185">Reference proteome</keyword>
<feature type="compositionally biased region" description="Polar residues" evidence="1">
    <location>
        <begin position="383"/>
        <end position="397"/>
    </location>
</feature>
<comment type="caution">
    <text evidence="3">The sequence shown here is derived from an EMBL/GenBank/DDBJ whole genome shotgun (WGS) entry which is preliminary data.</text>
</comment>
<dbReference type="Gene3D" id="1.20.1070.10">
    <property type="entry name" value="Rhodopsin 7-helix transmembrane proteins"/>
    <property type="match status" value="1"/>
</dbReference>
<feature type="transmembrane region" description="Helical" evidence="2">
    <location>
        <begin position="91"/>
        <end position="115"/>
    </location>
</feature>
<organism evidence="3 4">
    <name type="scientific">Ditylenchus destructor</name>
    <dbReference type="NCBI Taxonomy" id="166010"/>
    <lineage>
        <taxon>Eukaryota</taxon>
        <taxon>Metazoa</taxon>
        <taxon>Ecdysozoa</taxon>
        <taxon>Nematoda</taxon>
        <taxon>Chromadorea</taxon>
        <taxon>Rhabditida</taxon>
        <taxon>Tylenchina</taxon>
        <taxon>Tylenchomorpha</taxon>
        <taxon>Sphaerularioidea</taxon>
        <taxon>Anguinidae</taxon>
        <taxon>Anguininae</taxon>
        <taxon>Ditylenchus</taxon>
    </lineage>
</organism>
<feature type="transmembrane region" description="Helical" evidence="2">
    <location>
        <begin position="127"/>
        <end position="149"/>
    </location>
</feature>
<feature type="transmembrane region" description="Helical" evidence="2">
    <location>
        <begin position="205"/>
        <end position="237"/>
    </location>
</feature>
<feature type="region of interest" description="Disordered" evidence="1">
    <location>
        <begin position="383"/>
        <end position="403"/>
    </location>
</feature>
<feature type="transmembrane region" description="Helical" evidence="2">
    <location>
        <begin position="328"/>
        <end position="351"/>
    </location>
</feature>
<dbReference type="Proteomes" id="UP001201812">
    <property type="component" value="Unassembled WGS sequence"/>
</dbReference>
<proteinExistence type="predicted"/>
<name>A0AAD4MNP3_9BILA</name>
<protein>
    <submittedName>
        <fullName evidence="3">Serpentine type 7TM GPCR chemoreceptor srt domain-containing protein</fullName>
    </submittedName>
</protein>
<keyword evidence="2" id="KW-1133">Transmembrane helix</keyword>
<feature type="transmembrane region" description="Helical" evidence="2">
    <location>
        <begin position="257"/>
        <end position="279"/>
    </location>
</feature>
<dbReference type="SUPFAM" id="SSF81321">
    <property type="entry name" value="Family A G protein-coupled receptor-like"/>
    <property type="match status" value="1"/>
</dbReference>
<accession>A0AAD4MNP3</accession>
<sequence>MEVWFFDNEEFSQLYNCSFYKIDDVPLNNRRHTYLGASFIALFTIYEKSISYSFFENMEVWFFDNEEFSQLYNCSFYKIDDVPLNNRRHTYLGASFIALFTIYELLYIPCLFAIAKHLQSSCYKFMFYIGIIDVLCMWMNGFLTGYLALTGAVYCSHPTLIYWAGTFGLAMWAAETSSAVLLAVNRCIEIWSPKYGMMLFRGNRTWLWLIPPTLYALFFATFTEPVLFSGIYLSWFFNPHVGYYDDFGLTYSNIVHTIHNAFVLCGLSGLYLAFCIILVRKATLYQNYTAHRTSSQKMSFIQVLLISIVNASAAAIYVYMQFFRISDVIIIIGSYSWLFAHGMPSVIYMVMNRTIRNDCKHMLYDLFKNGSIRGVTGPAVTVTDSSQPKHLQASQPPQFDFHI</sequence>
<evidence type="ECO:0000256" key="1">
    <source>
        <dbReference type="SAM" id="MobiDB-lite"/>
    </source>
</evidence>
<dbReference type="InterPro" id="IPR019425">
    <property type="entry name" value="7TM_GPCR_serpentine_rcpt_Srt"/>
</dbReference>
<evidence type="ECO:0000313" key="4">
    <source>
        <dbReference type="Proteomes" id="UP001201812"/>
    </source>
</evidence>
<feature type="transmembrane region" description="Helical" evidence="2">
    <location>
        <begin position="300"/>
        <end position="322"/>
    </location>
</feature>